<dbReference type="Proteomes" id="UP000799538">
    <property type="component" value="Unassembled WGS sequence"/>
</dbReference>
<dbReference type="SUPFAM" id="SSF56235">
    <property type="entry name" value="N-terminal nucleophile aminohydrolases (Ntn hydrolases)"/>
    <property type="match status" value="1"/>
</dbReference>
<reference evidence="2" key="1">
    <citation type="journal article" date="2020" name="Stud. Mycol.">
        <title>101 Dothideomycetes genomes: A test case for predicting lifestyles and emergence of pathogens.</title>
        <authorList>
            <person name="Haridas S."/>
            <person name="Albert R."/>
            <person name="Binder M."/>
            <person name="Bloem J."/>
            <person name="LaButti K."/>
            <person name="Salamov A."/>
            <person name="Andreopoulos B."/>
            <person name="Baker S."/>
            <person name="Barry K."/>
            <person name="Bills G."/>
            <person name="Bluhm B."/>
            <person name="Cannon C."/>
            <person name="Castanera R."/>
            <person name="Culley D."/>
            <person name="Daum C."/>
            <person name="Ezra D."/>
            <person name="Gonzalez J."/>
            <person name="Henrissat B."/>
            <person name="Kuo A."/>
            <person name="Liang C."/>
            <person name="Lipzen A."/>
            <person name="Lutzoni F."/>
            <person name="Magnuson J."/>
            <person name="Mondo S."/>
            <person name="Nolan M."/>
            <person name="Ohm R."/>
            <person name="Pangilinan J."/>
            <person name="Park H.-J."/>
            <person name="Ramirez L."/>
            <person name="Alfaro M."/>
            <person name="Sun H."/>
            <person name="Tritt A."/>
            <person name="Yoshinaga Y."/>
            <person name="Zwiers L.-H."/>
            <person name="Turgeon B."/>
            <person name="Goodwin S."/>
            <person name="Spatafora J."/>
            <person name="Crous P."/>
            <person name="Grigoriev I."/>
        </authorList>
    </citation>
    <scope>NUCLEOTIDE SEQUENCE [LARGE SCALE GENOMIC DNA]</scope>
    <source>
        <strain evidence="2">CECT 20119</strain>
    </source>
</reference>
<dbReference type="Gene3D" id="1.10.246.130">
    <property type="match status" value="1"/>
</dbReference>
<organism evidence="1 2">
    <name type="scientific">Elsinoe ampelina</name>
    <dbReference type="NCBI Taxonomy" id="302913"/>
    <lineage>
        <taxon>Eukaryota</taxon>
        <taxon>Fungi</taxon>
        <taxon>Dikarya</taxon>
        <taxon>Ascomycota</taxon>
        <taxon>Pezizomycotina</taxon>
        <taxon>Dothideomycetes</taxon>
        <taxon>Dothideomycetidae</taxon>
        <taxon>Myriangiales</taxon>
        <taxon>Elsinoaceae</taxon>
        <taxon>Elsinoe</taxon>
    </lineage>
</organism>
<dbReference type="PRINTS" id="PR01210">
    <property type="entry name" value="GGTRANSPTASE"/>
</dbReference>
<evidence type="ECO:0000313" key="1">
    <source>
        <dbReference type="EMBL" id="KAF2224106.1"/>
    </source>
</evidence>
<dbReference type="OrthoDB" id="2015213at2759"/>
<gene>
    <name evidence="1" type="ORF">BDZ85DRAFT_97482</name>
</gene>
<dbReference type="InterPro" id="IPR029055">
    <property type="entry name" value="Ntn_hydrolases_N"/>
</dbReference>
<dbReference type="Gene3D" id="3.60.20.40">
    <property type="match status" value="1"/>
</dbReference>
<dbReference type="EMBL" id="ML992505">
    <property type="protein sequence ID" value="KAF2224106.1"/>
    <property type="molecule type" value="Genomic_DNA"/>
</dbReference>
<accession>A0A6A6GEH3</accession>
<dbReference type="AlphaFoldDB" id="A0A6A6GEH3"/>
<name>A0A6A6GEH3_9PEZI</name>
<evidence type="ECO:0000313" key="2">
    <source>
        <dbReference type="Proteomes" id="UP000799538"/>
    </source>
</evidence>
<keyword evidence="1" id="KW-0378">Hydrolase</keyword>
<dbReference type="PANTHER" id="PTHR43881">
    <property type="entry name" value="GAMMA-GLUTAMYLTRANSPEPTIDASE (AFU_ORTHOLOGUE AFUA_4G13580)"/>
    <property type="match status" value="1"/>
</dbReference>
<keyword evidence="2" id="KW-1185">Reference proteome</keyword>
<dbReference type="PANTHER" id="PTHR43881:SF1">
    <property type="entry name" value="GAMMA-GLUTAMYLTRANSPEPTIDASE (AFU_ORTHOLOGUE AFUA_4G13580)"/>
    <property type="match status" value="1"/>
</dbReference>
<dbReference type="InterPro" id="IPR043138">
    <property type="entry name" value="GGT_lsub"/>
</dbReference>
<proteinExistence type="predicted"/>
<protein>
    <submittedName>
        <fullName evidence="1">Nucleophile aminohydrolase</fullName>
    </submittedName>
</protein>
<dbReference type="GO" id="GO:0016787">
    <property type="term" value="F:hydrolase activity"/>
    <property type="evidence" value="ECO:0007669"/>
    <property type="project" value="UniProtKB-KW"/>
</dbReference>
<dbReference type="InterPro" id="IPR043137">
    <property type="entry name" value="GGT_ssub_C"/>
</dbReference>
<dbReference type="InterPro" id="IPR052896">
    <property type="entry name" value="GGT-like_enzyme"/>
</dbReference>
<sequence>MPLNTKSVYPAEDPEFVHFASRRSVVHSTKGIVSSTQPLASNCGLRILQQGGNCADAAVATAAGLNMTEPGSTGIGGDMFCLFYNAKTKKVHSLNGSGRAGAQVTVDKVRKDLGIKDGEPGKIPLTSAHSVTVPGAAAGWVDVIEKFGSGKLSMEQILTPAIELGEQGFPVSELMGFYWGKSEQLLRNASPNFREVLKKDPNAKDGVRAPKPGDIMRNPTLANTFRRVAKGGKAGFYTGEIAEELVKVVQDKGGLLTLDDLKNHMSLGSEDTEAISLKFRGQGVEDSHGQQMHDKSSEGVELWEHPPNGQGIVALMALGMLEILEEQGKVKKFTPEDHNTAEHLHAVVEVLRIAFADANWWVADPNVAKVPIKELISKPYLTERAKLFDPKKATPPLDHGSPAHNHSDTVYFAATDSEGNGISFINSNYAGFGTGIVPKGCGFTLQNRGSNFVLGPTDHPNILEPNKRPYHTIIPALITNVSDQSLHSVYGVMGGFMQPQGHLQVLLNMLVFQHTPQTALDAPRVCIGAGMPDAGDVFDRAVYLEEGISKEVADQLTKLGHKVEFVEGMGRGLFGRGQVIRWHVDEAEGRGVWSAGSDPRGDGHALPFM</sequence>
<dbReference type="Pfam" id="PF01019">
    <property type="entry name" value="G_glu_transpept"/>
    <property type="match status" value="1"/>
</dbReference>